<proteinExistence type="predicted"/>
<dbReference type="Proteomes" id="UP001459277">
    <property type="component" value="Unassembled WGS sequence"/>
</dbReference>
<feature type="transmembrane region" description="Helical" evidence="1">
    <location>
        <begin position="64"/>
        <end position="86"/>
    </location>
</feature>
<feature type="domain" description="DUF4220" evidence="2">
    <location>
        <begin position="69"/>
        <end position="418"/>
    </location>
</feature>
<protein>
    <recommendedName>
        <fullName evidence="2">DUF4220 domain-containing protein</fullName>
    </recommendedName>
</protein>
<feature type="transmembrane region" description="Helical" evidence="1">
    <location>
        <begin position="137"/>
        <end position="154"/>
    </location>
</feature>
<accession>A0AAW2DI83</accession>
<dbReference type="PANTHER" id="PTHR31325">
    <property type="entry name" value="OS01G0798800 PROTEIN-RELATED"/>
    <property type="match status" value="1"/>
</dbReference>
<evidence type="ECO:0000313" key="3">
    <source>
        <dbReference type="EMBL" id="KAL0009829.1"/>
    </source>
</evidence>
<feature type="transmembrane region" description="Helical" evidence="1">
    <location>
        <begin position="312"/>
        <end position="340"/>
    </location>
</feature>
<keyword evidence="4" id="KW-1185">Reference proteome</keyword>
<dbReference type="Pfam" id="PF04578">
    <property type="entry name" value="DUF594"/>
    <property type="match status" value="1"/>
</dbReference>
<dbReference type="Pfam" id="PF13968">
    <property type="entry name" value="DUF4220"/>
    <property type="match status" value="1"/>
</dbReference>
<sequence>MMFVPFVAGMFFSRKREAIEILPKSVKTLWNKWELRSMVIFSLFLQSILMVLGKSRKRSRRNWVRVILWLAYLWADSIATASLGVLSSNQGESEGGFIDPNYVITVFWAPFLLLHLGGPDTITAYSLEDNELWLRHLLGLLVQVGGAIYVFLTAWTSTNALYIIAIPIFFSGIIKYGERTWVLRSASSEHFRDSMLPDPDSGPNYARFMEDYDSKKEEGFKVLSEKYPEPPVEEDHSNAVIENNGKIPEAPILSKANTFFKIFKKLPANLILSFHDIMKSRNFIQNSSFDEAFEVIEVELGFMYDVFYTKAVLVHSLIGCVLRLITFSCTIAVFVAFLMIEKHIYLRVDVTITYMLLVGAILLETYAVIALVCSERTILWLSKHGNLGYILYNVISLIPWPRKMRWSDAMGQYNLLSYCLKDKPAKCQIIQGMLCISELLEKYRYQNSKEVPPELKNLIFKELKQKCTNYSDLDPLKKLLTCRGKMVLEANEDSIGVIRRDDLDILKRSFEVEFDQSILLWHIATDLCYYSDHKRKNSFVEDGNCKASLLLSDYMLYLLVMCPFLLPNGIGEIRFKDTCAEACEFFKERKSITNGYQACAKLLEVNTEIPPLQVKGDRSKSVLFDACRLATSLKSLKDLYGNKKMWEFVGQVWVEMLSYAASHCGWSDHAQQLRRGGELLTHIWLLMAHFGLSEQFQISEGHARVKLTVQ</sequence>
<dbReference type="InterPro" id="IPR025315">
    <property type="entry name" value="DUF4220"/>
</dbReference>
<evidence type="ECO:0000313" key="4">
    <source>
        <dbReference type="Proteomes" id="UP001459277"/>
    </source>
</evidence>
<feature type="transmembrane region" description="Helical" evidence="1">
    <location>
        <begin position="106"/>
        <end position="125"/>
    </location>
</feature>
<feature type="transmembrane region" description="Helical" evidence="1">
    <location>
        <begin position="352"/>
        <end position="373"/>
    </location>
</feature>
<keyword evidence="1" id="KW-0812">Transmembrane</keyword>
<keyword evidence="1" id="KW-1133">Transmembrane helix</keyword>
<dbReference type="InterPro" id="IPR007658">
    <property type="entry name" value="DUF594"/>
</dbReference>
<comment type="caution">
    <text evidence="3">The sequence shown here is derived from an EMBL/GenBank/DDBJ whole genome shotgun (WGS) entry which is preliminary data.</text>
</comment>
<feature type="transmembrane region" description="Helical" evidence="1">
    <location>
        <begin position="34"/>
        <end position="52"/>
    </location>
</feature>
<dbReference type="AlphaFoldDB" id="A0AAW2DI83"/>
<dbReference type="EMBL" id="JAZDWU010000002">
    <property type="protein sequence ID" value="KAL0009829.1"/>
    <property type="molecule type" value="Genomic_DNA"/>
</dbReference>
<name>A0AAW2DI83_9ROSI</name>
<evidence type="ECO:0000256" key="1">
    <source>
        <dbReference type="SAM" id="Phobius"/>
    </source>
</evidence>
<keyword evidence="1" id="KW-0472">Membrane</keyword>
<reference evidence="3 4" key="1">
    <citation type="submission" date="2024-01" db="EMBL/GenBank/DDBJ databases">
        <title>A telomere-to-telomere, gap-free genome of sweet tea (Lithocarpus litseifolius).</title>
        <authorList>
            <person name="Zhou J."/>
        </authorList>
    </citation>
    <scope>NUCLEOTIDE SEQUENCE [LARGE SCALE GENOMIC DNA]</scope>
    <source>
        <strain evidence="3">Zhou-2022a</strain>
        <tissue evidence="3">Leaf</tissue>
    </source>
</reference>
<evidence type="ECO:0000259" key="2">
    <source>
        <dbReference type="Pfam" id="PF13968"/>
    </source>
</evidence>
<organism evidence="3 4">
    <name type="scientific">Lithocarpus litseifolius</name>
    <dbReference type="NCBI Taxonomy" id="425828"/>
    <lineage>
        <taxon>Eukaryota</taxon>
        <taxon>Viridiplantae</taxon>
        <taxon>Streptophyta</taxon>
        <taxon>Embryophyta</taxon>
        <taxon>Tracheophyta</taxon>
        <taxon>Spermatophyta</taxon>
        <taxon>Magnoliopsida</taxon>
        <taxon>eudicotyledons</taxon>
        <taxon>Gunneridae</taxon>
        <taxon>Pentapetalae</taxon>
        <taxon>rosids</taxon>
        <taxon>fabids</taxon>
        <taxon>Fagales</taxon>
        <taxon>Fagaceae</taxon>
        <taxon>Lithocarpus</taxon>
    </lineage>
</organism>
<gene>
    <name evidence="3" type="ORF">SO802_004937</name>
</gene>
<feature type="transmembrane region" description="Helical" evidence="1">
    <location>
        <begin position="160"/>
        <end position="177"/>
    </location>
</feature>